<sequence length="635" mass="67413">MSLPGDPRAVVASAPGKVLLAGGYLILERPHTGVVVGLDARFRSLVQLCRSSGGVATRKLTIDVHSPQFHDHRRYEFRWEEKSQLQAVPVGGKLPKPNRYVEVVLLYTLSLIRAISGDGFFEACVEATRCAGWSCDGTPGLEIVLAADNAFYSQTAELCARKWPMSVESLRKLPPMLPPRPDAQGEVAKTGLGSSATLVTSLTAALLSRFGVLQAATAVLSPHGYPLIRSCSHLLALPSTHGCALTPWLRLHLTAVPSTHGCAVTPWLRLHLTALPAEAPSSTPPPVDRAQLEMLHSLAQLAHCAAQGKVGSGFDVCAAVYGSHRYTRFSPAVLAEGLALDAGAAPADTLLRCVLCPSHINTSTSAKWDHKVVPFELPPGVELVMGDVNCGANTPSMVKKILAWRKADGDASSIWAQYSEASASLQDALSQLCDLYRQKSSAAGGHESWMEALSRCGSSASEEWRKHGDVGCLLSCIRQRALATRQLLREISQRAETPVEPPEQTELLDATMAQRGVLLAVVPGAGGNDAVLALVLPSLQEAAPTAAARSRLEVLWSSWAAGGSKRGVVCELPVKESSGVGDGHNGVLLEGTASVQALRVAATRRDTSQTVRQAVSAAILAASVAVLVLIYSRRR</sequence>
<keyword evidence="3" id="KW-0808">Transferase</keyword>
<evidence type="ECO:0000256" key="2">
    <source>
        <dbReference type="ARBA" id="ARBA00012958"/>
    </source>
</evidence>
<name>A0AB34K757_PRYPA</name>
<keyword evidence="7" id="KW-1133">Transmembrane helix</keyword>
<proteinExistence type="predicted"/>
<dbReference type="Proteomes" id="UP001515480">
    <property type="component" value="Unassembled WGS sequence"/>
</dbReference>
<accession>A0AB34K757</accession>
<evidence type="ECO:0000256" key="7">
    <source>
        <dbReference type="SAM" id="Phobius"/>
    </source>
</evidence>
<dbReference type="PANTHER" id="PTHR31814:SF2">
    <property type="entry name" value="PHOSPHOMEVALONATE KINASE"/>
    <property type="match status" value="1"/>
</dbReference>
<organism evidence="8 9">
    <name type="scientific">Prymnesium parvum</name>
    <name type="common">Toxic golden alga</name>
    <dbReference type="NCBI Taxonomy" id="97485"/>
    <lineage>
        <taxon>Eukaryota</taxon>
        <taxon>Haptista</taxon>
        <taxon>Haptophyta</taxon>
        <taxon>Prymnesiophyceae</taxon>
        <taxon>Prymnesiales</taxon>
        <taxon>Prymnesiaceae</taxon>
        <taxon>Prymnesium</taxon>
    </lineage>
</organism>
<dbReference type="GO" id="GO:0004631">
    <property type="term" value="F:phosphomevalonate kinase activity"/>
    <property type="evidence" value="ECO:0007669"/>
    <property type="project" value="UniProtKB-EC"/>
</dbReference>
<dbReference type="GO" id="GO:0005777">
    <property type="term" value="C:peroxisome"/>
    <property type="evidence" value="ECO:0007669"/>
    <property type="project" value="TreeGrafter"/>
</dbReference>
<dbReference type="GO" id="GO:0010142">
    <property type="term" value="P:farnesyl diphosphate biosynthetic process, mevalonate pathway"/>
    <property type="evidence" value="ECO:0007669"/>
    <property type="project" value="TreeGrafter"/>
</dbReference>
<dbReference type="GO" id="GO:0005524">
    <property type="term" value="F:ATP binding"/>
    <property type="evidence" value="ECO:0007669"/>
    <property type="project" value="UniProtKB-KW"/>
</dbReference>
<dbReference type="InterPro" id="IPR020568">
    <property type="entry name" value="Ribosomal_Su5_D2-typ_SF"/>
</dbReference>
<dbReference type="GO" id="GO:0019287">
    <property type="term" value="P:isopentenyl diphosphate biosynthetic process, mevalonate pathway"/>
    <property type="evidence" value="ECO:0007669"/>
    <property type="project" value="TreeGrafter"/>
</dbReference>
<dbReference type="Gene3D" id="3.30.230.10">
    <property type="match status" value="1"/>
</dbReference>
<dbReference type="InterPro" id="IPR035102">
    <property type="entry name" value="Phosphomevalonate_kinase"/>
</dbReference>
<keyword evidence="7" id="KW-0812">Transmembrane</keyword>
<evidence type="ECO:0000256" key="5">
    <source>
        <dbReference type="ARBA" id="ARBA00022777"/>
    </source>
</evidence>
<dbReference type="EC" id="2.7.4.2" evidence="2"/>
<evidence type="ECO:0000313" key="8">
    <source>
        <dbReference type="EMBL" id="KAL1528294.1"/>
    </source>
</evidence>
<keyword evidence="9" id="KW-1185">Reference proteome</keyword>
<dbReference type="EMBL" id="JBGBPQ010000002">
    <property type="protein sequence ID" value="KAL1528294.1"/>
    <property type="molecule type" value="Genomic_DNA"/>
</dbReference>
<evidence type="ECO:0000313" key="9">
    <source>
        <dbReference type="Proteomes" id="UP001515480"/>
    </source>
</evidence>
<evidence type="ECO:0000256" key="1">
    <source>
        <dbReference type="ARBA" id="ARBA00005017"/>
    </source>
</evidence>
<dbReference type="SUPFAM" id="SSF54211">
    <property type="entry name" value="Ribosomal protein S5 domain 2-like"/>
    <property type="match status" value="2"/>
</dbReference>
<keyword evidence="7" id="KW-0472">Membrane</keyword>
<dbReference type="InterPro" id="IPR014721">
    <property type="entry name" value="Ribsml_uS5_D2-typ_fold_subgr"/>
</dbReference>
<comment type="pathway">
    <text evidence="1">Isoprenoid biosynthesis; isopentenyl diphosphate biosynthesis via mevalonate pathway; isopentenyl diphosphate from (R)-mevalonate: step 2/3.</text>
</comment>
<protein>
    <recommendedName>
        <fullName evidence="2">phosphomevalonate kinase</fullName>
        <ecNumber evidence="2">2.7.4.2</ecNumber>
    </recommendedName>
</protein>
<dbReference type="AlphaFoldDB" id="A0AB34K757"/>
<keyword evidence="4" id="KW-0547">Nucleotide-binding</keyword>
<keyword evidence="6" id="KW-0067">ATP-binding</keyword>
<dbReference type="PANTHER" id="PTHR31814">
    <property type="match status" value="1"/>
</dbReference>
<evidence type="ECO:0000256" key="3">
    <source>
        <dbReference type="ARBA" id="ARBA00022679"/>
    </source>
</evidence>
<reference evidence="8 9" key="1">
    <citation type="journal article" date="2024" name="Science">
        <title>Giant polyketide synthase enzymes in the biosynthesis of giant marine polyether toxins.</title>
        <authorList>
            <person name="Fallon T.R."/>
            <person name="Shende V.V."/>
            <person name="Wierzbicki I.H."/>
            <person name="Pendleton A.L."/>
            <person name="Watervoot N.F."/>
            <person name="Auber R.P."/>
            <person name="Gonzalez D.J."/>
            <person name="Wisecaver J.H."/>
            <person name="Moore B.S."/>
        </authorList>
    </citation>
    <scope>NUCLEOTIDE SEQUENCE [LARGE SCALE GENOMIC DNA]</scope>
    <source>
        <strain evidence="8 9">12B1</strain>
    </source>
</reference>
<keyword evidence="5" id="KW-0418">Kinase</keyword>
<gene>
    <name evidence="8" type="ORF">AB1Y20_009650</name>
</gene>
<feature type="transmembrane region" description="Helical" evidence="7">
    <location>
        <begin position="614"/>
        <end position="632"/>
    </location>
</feature>
<evidence type="ECO:0000256" key="4">
    <source>
        <dbReference type="ARBA" id="ARBA00022741"/>
    </source>
</evidence>
<comment type="caution">
    <text evidence="8">The sequence shown here is derived from an EMBL/GenBank/DDBJ whole genome shotgun (WGS) entry which is preliminary data.</text>
</comment>
<evidence type="ECO:0000256" key="6">
    <source>
        <dbReference type="ARBA" id="ARBA00022840"/>
    </source>
</evidence>